<keyword evidence="6" id="KW-1185">Reference proteome</keyword>
<dbReference type="SUPFAM" id="SSF46785">
    <property type="entry name" value="Winged helix' DNA-binding domain"/>
    <property type="match status" value="1"/>
</dbReference>
<dbReference type="PANTHER" id="PTHR43537">
    <property type="entry name" value="TRANSCRIPTIONAL REGULATOR, GNTR FAMILY"/>
    <property type="match status" value="1"/>
</dbReference>
<dbReference type="PANTHER" id="PTHR43537:SF45">
    <property type="entry name" value="GNTR FAMILY REGULATORY PROTEIN"/>
    <property type="match status" value="1"/>
</dbReference>
<dbReference type="SMART" id="SM00895">
    <property type="entry name" value="FCD"/>
    <property type="match status" value="1"/>
</dbReference>
<dbReference type="RefSeq" id="WP_337918235.1">
    <property type="nucleotide sequence ID" value="NZ_BAABJL010000042.1"/>
</dbReference>
<dbReference type="InterPro" id="IPR008920">
    <property type="entry name" value="TF_FadR/GntR_C"/>
</dbReference>
<evidence type="ECO:0000259" key="4">
    <source>
        <dbReference type="PROSITE" id="PS50949"/>
    </source>
</evidence>
<evidence type="ECO:0000313" key="6">
    <source>
        <dbReference type="Proteomes" id="UP000638648"/>
    </source>
</evidence>
<dbReference type="PROSITE" id="PS50949">
    <property type="entry name" value="HTH_GNTR"/>
    <property type="match status" value="1"/>
</dbReference>
<sequence length="242" mass="26917">MSDIEDEAADRFDGLAGDFAALGRASTAKLVADVLRRRIAEGYFPPGTRLPEDAIGGALGVSRNTLREAFRILTHERLLVHELNRGVFVRLLTVEEVVELYHVRRIIECAVAREVTSPPPDLDALRLEVKAGRAAARRRDWQALGTANIRFHQELAALAGSTRINEIMGGLLAELRLVFHVMADPRRFHEPYLVRNVEILRALERGDGPVAESLLGPYLDDALAQLVQAYGERAHTNRDRTS</sequence>
<proteinExistence type="predicted"/>
<organism evidence="5 6">
    <name type="scientific">Actinopolymorpha pittospori</name>
    <dbReference type="NCBI Taxonomy" id="648752"/>
    <lineage>
        <taxon>Bacteria</taxon>
        <taxon>Bacillati</taxon>
        <taxon>Actinomycetota</taxon>
        <taxon>Actinomycetes</taxon>
        <taxon>Propionibacteriales</taxon>
        <taxon>Actinopolymorphaceae</taxon>
        <taxon>Actinopolymorpha</taxon>
    </lineage>
</organism>
<comment type="caution">
    <text evidence="5">The sequence shown here is derived from an EMBL/GenBank/DDBJ whole genome shotgun (WGS) entry which is preliminary data.</text>
</comment>
<feature type="domain" description="HTH gntR-type" evidence="4">
    <location>
        <begin position="25"/>
        <end position="92"/>
    </location>
</feature>
<dbReference type="GO" id="GO:0003700">
    <property type="term" value="F:DNA-binding transcription factor activity"/>
    <property type="evidence" value="ECO:0007669"/>
    <property type="project" value="InterPro"/>
</dbReference>
<dbReference type="Gene3D" id="1.10.10.10">
    <property type="entry name" value="Winged helix-like DNA-binding domain superfamily/Winged helix DNA-binding domain"/>
    <property type="match status" value="1"/>
</dbReference>
<dbReference type="Proteomes" id="UP000638648">
    <property type="component" value="Unassembled WGS sequence"/>
</dbReference>
<keyword evidence="2 5" id="KW-0238">DNA-binding</keyword>
<dbReference type="SUPFAM" id="SSF48008">
    <property type="entry name" value="GntR ligand-binding domain-like"/>
    <property type="match status" value="1"/>
</dbReference>
<reference evidence="5" key="1">
    <citation type="submission" date="2020-10" db="EMBL/GenBank/DDBJ databases">
        <title>Sequencing the genomes of 1000 actinobacteria strains.</title>
        <authorList>
            <person name="Klenk H.-P."/>
        </authorList>
    </citation>
    <scope>NUCLEOTIDE SEQUENCE</scope>
    <source>
        <strain evidence="5">DSM 45354</strain>
    </source>
</reference>
<protein>
    <submittedName>
        <fullName evidence="5">DNA-binding GntR family transcriptional regulator</fullName>
    </submittedName>
</protein>
<keyword evidence="1" id="KW-0805">Transcription regulation</keyword>
<dbReference type="InterPro" id="IPR036388">
    <property type="entry name" value="WH-like_DNA-bd_sf"/>
</dbReference>
<dbReference type="CDD" id="cd07377">
    <property type="entry name" value="WHTH_GntR"/>
    <property type="match status" value="1"/>
</dbReference>
<dbReference type="GO" id="GO:0003677">
    <property type="term" value="F:DNA binding"/>
    <property type="evidence" value="ECO:0007669"/>
    <property type="project" value="UniProtKB-KW"/>
</dbReference>
<dbReference type="Gene3D" id="1.20.120.530">
    <property type="entry name" value="GntR ligand-binding domain-like"/>
    <property type="match status" value="1"/>
</dbReference>
<gene>
    <name evidence="5" type="ORF">HEB94_008111</name>
</gene>
<evidence type="ECO:0000256" key="1">
    <source>
        <dbReference type="ARBA" id="ARBA00023015"/>
    </source>
</evidence>
<evidence type="ECO:0000256" key="2">
    <source>
        <dbReference type="ARBA" id="ARBA00023125"/>
    </source>
</evidence>
<dbReference type="InterPro" id="IPR011711">
    <property type="entry name" value="GntR_C"/>
</dbReference>
<dbReference type="InterPro" id="IPR000524">
    <property type="entry name" value="Tscrpt_reg_HTH_GntR"/>
</dbReference>
<name>A0A927N6Q6_9ACTN</name>
<dbReference type="Pfam" id="PF07729">
    <property type="entry name" value="FCD"/>
    <property type="match status" value="1"/>
</dbReference>
<dbReference type="InterPro" id="IPR036390">
    <property type="entry name" value="WH_DNA-bd_sf"/>
</dbReference>
<evidence type="ECO:0000313" key="5">
    <source>
        <dbReference type="EMBL" id="MBE1611263.1"/>
    </source>
</evidence>
<dbReference type="SMART" id="SM00345">
    <property type="entry name" value="HTH_GNTR"/>
    <property type="match status" value="1"/>
</dbReference>
<dbReference type="Pfam" id="PF00392">
    <property type="entry name" value="GntR"/>
    <property type="match status" value="1"/>
</dbReference>
<evidence type="ECO:0000256" key="3">
    <source>
        <dbReference type="ARBA" id="ARBA00023163"/>
    </source>
</evidence>
<accession>A0A927N6Q6</accession>
<keyword evidence="3" id="KW-0804">Transcription</keyword>
<dbReference type="AlphaFoldDB" id="A0A927N6Q6"/>
<dbReference type="EMBL" id="JADBEM010000001">
    <property type="protein sequence ID" value="MBE1611263.1"/>
    <property type="molecule type" value="Genomic_DNA"/>
</dbReference>